<dbReference type="Gene3D" id="3.30.160.60">
    <property type="entry name" value="Classic Zinc Finger"/>
    <property type="match status" value="18"/>
</dbReference>
<feature type="region of interest" description="Disordered" evidence="10">
    <location>
        <begin position="509"/>
        <end position="531"/>
    </location>
</feature>
<feature type="domain" description="C2H2-type" evidence="11">
    <location>
        <begin position="1596"/>
        <end position="1619"/>
    </location>
</feature>
<feature type="domain" description="C2H2-type" evidence="11">
    <location>
        <begin position="1633"/>
        <end position="1660"/>
    </location>
</feature>
<feature type="region of interest" description="Disordered" evidence="10">
    <location>
        <begin position="673"/>
        <end position="698"/>
    </location>
</feature>
<evidence type="ECO:0000313" key="13">
    <source>
        <dbReference type="Proteomes" id="UP001249851"/>
    </source>
</evidence>
<evidence type="ECO:0000256" key="1">
    <source>
        <dbReference type="ARBA" id="ARBA00004123"/>
    </source>
</evidence>
<reference evidence="12" key="1">
    <citation type="journal article" date="2023" name="G3 (Bethesda)">
        <title>Whole genome assembly and annotation of the endangered Caribbean coral Acropora cervicornis.</title>
        <authorList>
            <person name="Selwyn J.D."/>
            <person name="Vollmer S.V."/>
        </authorList>
    </citation>
    <scope>NUCLEOTIDE SEQUENCE</scope>
    <source>
        <strain evidence="12">K2</strain>
    </source>
</reference>
<feature type="domain" description="C2H2-type" evidence="11">
    <location>
        <begin position="1457"/>
        <end position="1485"/>
    </location>
</feature>
<dbReference type="FunFam" id="3.30.160.60:FF:002343">
    <property type="entry name" value="Zinc finger protein 33A"/>
    <property type="match status" value="1"/>
</dbReference>
<feature type="domain" description="C2H2-type" evidence="11">
    <location>
        <begin position="381"/>
        <end position="409"/>
    </location>
</feature>
<feature type="domain" description="C2H2-type" evidence="11">
    <location>
        <begin position="1004"/>
        <end position="1032"/>
    </location>
</feature>
<keyword evidence="13" id="KW-1185">Reference proteome</keyword>
<proteinExistence type="inferred from homology"/>
<dbReference type="GO" id="GO:0005634">
    <property type="term" value="C:nucleus"/>
    <property type="evidence" value="ECO:0007669"/>
    <property type="project" value="UniProtKB-SubCell"/>
</dbReference>
<dbReference type="PANTHER" id="PTHR24409">
    <property type="entry name" value="ZINC FINGER PROTEIN 142"/>
    <property type="match status" value="1"/>
</dbReference>
<evidence type="ECO:0000256" key="2">
    <source>
        <dbReference type="ARBA" id="ARBA00006991"/>
    </source>
</evidence>
<dbReference type="Pfam" id="PF13912">
    <property type="entry name" value="zf-C2H2_6"/>
    <property type="match status" value="3"/>
</dbReference>
<dbReference type="GO" id="GO:0008270">
    <property type="term" value="F:zinc ion binding"/>
    <property type="evidence" value="ECO:0007669"/>
    <property type="project" value="UniProtKB-KW"/>
</dbReference>
<dbReference type="Pfam" id="PF00096">
    <property type="entry name" value="zf-C2H2"/>
    <property type="match status" value="10"/>
</dbReference>
<feature type="domain" description="C2H2-type" evidence="11">
    <location>
        <begin position="1255"/>
        <end position="1283"/>
    </location>
</feature>
<feature type="domain" description="C2H2-type" evidence="11">
    <location>
        <begin position="954"/>
        <end position="982"/>
    </location>
</feature>
<feature type="domain" description="C2H2-type" evidence="11">
    <location>
        <begin position="242"/>
        <end position="270"/>
    </location>
</feature>
<dbReference type="PANTHER" id="PTHR24409:SF331">
    <property type="entry name" value="ZINC FINGER PROTEIN 322A"/>
    <property type="match status" value="1"/>
</dbReference>
<sequence length="1730" mass="196003">GISVDSEKIRLNQKKTRKTGTIIPLFKVIQGVSFPTIPMGPRKRGSAACSWSWLLSVSGFYLSYHGQHCCNVLATRMAQAALQCKKCGKSFRLFTSLKAHERIHAKVPEPCVTISDKVVGQVISYERIHGRKERHFKCKHCGKCFRHKVLLSLHNRIHTGEEGFQCKQCGKCFSQVGNLNAHCRIHMGQMPYKCYECGRSFQFRSNLFRHGRNIHGFKVVDVLWGLRSVSEHKEVLKQEKPFSCQKCLKYFSNALALKIHTGRVHSNKKTEHGRTKPYKCNECGKHFIHRRGLELHNGKAHKVSNIFVAESLNKSEEQAMQNWFHTKRRTCLCETCGKWFHPKGIKVHASKAHGEKETESSNELGIPGAEIINRKKRKRSCDCNKCGKRFRNERGLRLHSWHAHKDHEDFSQQGPANAKNSYQQCITQTCRHDNFNQCFHNEKVHNVHVSIEYKGQELEHDNSSGNLSAKNCIQHAEDNPQFNMFVSDICHGEASNSHTHCMSNVHIGKEPRHLRESENPTPEGIHCESRNTSEDKECNIELMPVDDESVQIHTKVKHTEEEPERFVQNQEGNICVTNDVNQTSDVSLFLYECDKCSKRFDRKRGLDTHIRWKHKGKRRKRLKKPAKVLTQKFHVPFDFQRDSYFYNCGECDKSFQSEKGLQIHSIKMHREKIPASLAKSSSQESSYREGKNSHECENSDDQSFINEIRLDIHEDEMRTVKEIDGVNLPAPDPPNEEATVSECYRWSSCNKRNAYKCDKCGKVFSAERGLKIHIQKTHALQDINNSVQSENVSPNIGSLEDKHSYRCKKCSRAFSAEKGLKIHLGKVHSENDAPSSSNPSAHVACSFHNHGIAFECSKCYKVFSAKQGLKIHMAKKHSEYNKESSCNVENLAQVNSSFKLGKLFKRKKCGKDFSHDQEMKLHIRKGHTNQDRKNSHQLDHISTPVASSSEWDACKCNNCGKGFSGRQGLKIHMGKIHAGQNSKNADQPGNLSQPNGSSDEEKSHKCDKCSRIFSCEQGLKIHMAKKHSEYNQESSCNVGNLIQVNEISELGKPFKCRKCGKDFSGEQGLKIHRGKIHADQHKKNSLQSENLSSTIGCCDEEKSHKCDKCSRIFSGERGLKIHMAKKHSEYNQESSCNVGNLAQVIGISELGKPVKCLKCGKDFRGEQGLKIHFGKAHINREKENSCQLEHTPAPVGSSCNEGNVCECDHCGKIFSGVQGLKIHIGKVHADQHKKNSVQSGNLYPPTGCSHEENYYKCDTCSRSFNGEQGLKIHIGKVHADQDMGISHQLLKYPSPPIGCSDEKNSHEFDKCSKRFSAKQDLKIHMAKNDSEYNKESFCYAGNLAQVNGISELGKLFKCRNCGKDFRSEQGLKKHFRKAHTNHNIENSDQIEHLSAPVSSSCNEGNICKCKKCGKVFSGEQGLKIHIAKIHSNEDKTNSYQSGNLSPPIGCSEKESSHMCKKCSRVFSTEQGLNMHMAKMHSENSQPENSSNFGNVSLLDDNVEQGEAIDCCKCGRIFYSGRGLKIHMSKAHGPKYSKSYDTSGHALFECNKCSKVFGDERGLNIHTGRIHARKDTEDCDMSELLSESNRIDEGLEHKCEECSKTFGHEKEFIAHRSRVHLHLYKNHHSSEKGYQCPYCGTCFIYSLRFQKHILVHFENPSRRNLSNCRKGKADNGSTQGICASPTKKNKTDKYKTLSCWICGDEFDNSSLLHKHYDNHLQHISDQVPCSN</sequence>
<gene>
    <name evidence="12" type="ORF">P5673_019382</name>
</gene>
<keyword evidence="5 9" id="KW-0863">Zinc-finger</keyword>
<feature type="domain" description="C2H2-type" evidence="11">
    <location>
        <begin position="192"/>
        <end position="215"/>
    </location>
</feature>
<dbReference type="Proteomes" id="UP001249851">
    <property type="component" value="Unassembled WGS sequence"/>
</dbReference>
<accession>A0AAD9V2E3</accession>
<evidence type="ECO:0000256" key="10">
    <source>
        <dbReference type="SAM" id="MobiDB-lite"/>
    </source>
</evidence>
<dbReference type="InterPro" id="IPR013087">
    <property type="entry name" value="Znf_C2H2_type"/>
</dbReference>
<evidence type="ECO:0000256" key="7">
    <source>
        <dbReference type="ARBA" id="ARBA00023125"/>
    </source>
</evidence>
<dbReference type="FunFam" id="3.30.160.60:FF:001009">
    <property type="entry name" value="Zinc finger protein 26"/>
    <property type="match status" value="1"/>
</dbReference>
<feature type="domain" description="C2H2-type" evidence="11">
    <location>
        <begin position="1407"/>
        <end position="1435"/>
    </location>
</feature>
<feature type="domain" description="C2H2-type" evidence="11">
    <location>
        <begin position="591"/>
        <end position="619"/>
    </location>
</feature>
<protein>
    <submittedName>
        <fullName evidence="12">Zinc finger protein 567</fullName>
    </submittedName>
</protein>
<dbReference type="EMBL" id="JARQWQ010000045">
    <property type="protein sequence ID" value="KAK2558260.1"/>
    <property type="molecule type" value="Genomic_DNA"/>
</dbReference>
<feature type="compositionally biased region" description="Basic and acidic residues" evidence="10">
    <location>
        <begin position="509"/>
        <end position="518"/>
    </location>
</feature>
<organism evidence="12 13">
    <name type="scientific">Acropora cervicornis</name>
    <name type="common">Staghorn coral</name>
    <dbReference type="NCBI Taxonomy" id="6130"/>
    <lineage>
        <taxon>Eukaryota</taxon>
        <taxon>Metazoa</taxon>
        <taxon>Cnidaria</taxon>
        <taxon>Anthozoa</taxon>
        <taxon>Hexacorallia</taxon>
        <taxon>Scleractinia</taxon>
        <taxon>Astrocoeniina</taxon>
        <taxon>Acroporidae</taxon>
        <taxon>Acropora</taxon>
    </lineage>
</organism>
<name>A0AAD9V2E3_ACRCE</name>
<feature type="domain" description="C2H2-type" evidence="11">
    <location>
        <begin position="755"/>
        <end position="783"/>
    </location>
</feature>
<keyword evidence="6" id="KW-0862">Zinc</keyword>
<evidence type="ECO:0000256" key="9">
    <source>
        <dbReference type="PROSITE-ProRule" id="PRU00042"/>
    </source>
</evidence>
<feature type="compositionally biased region" description="Basic and acidic residues" evidence="10">
    <location>
        <begin position="686"/>
        <end position="697"/>
    </location>
</feature>
<feature type="domain" description="C2H2-type" evidence="11">
    <location>
        <begin position="1054"/>
        <end position="1082"/>
    </location>
</feature>
<reference evidence="12" key="2">
    <citation type="journal article" date="2023" name="Science">
        <title>Genomic signatures of disease resistance in endangered staghorn corals.</title>
        <authorList>
            <person name="Vollmer S.V."/>
            <person name="Selwyn J.D."/>
            <person name="Despard B.A."/>
            <person name="Roesel C.L."/>
        </authorList>
    </citation>
    <scope>NUCLEOTIDE SEQUENCE</scope>
    <source>
        <strain evidence="12">K2</strain>
    </source>
</reference>
<keyword evidence="7" id="KW-0238">DNA-binding</keyword>
<evidence type="ECO:0000313" key="12">
    <source>
        <dbReference type="EMBL" id="KAK2558260.1"/>
    </source>
</evidence>
<evidence type="ECO:0000256" key="4">
    <source>
        <dbReference type="ARBA" id="ARBA00022737"/>
    </source>
</evidence>
<dbReference type="GO" id="GO:0000977">
    <property type="term" value="F:RNA polymerase II transcription regulatory region sequence-specific DNA binding"/>
    <property type="evidence" value="ECO:0007669"/>
    <property type="project" value="TreeGrafter"/>
</dbReference>
<feature type="domain" description="C2H2-type" evidence="11">
    <location>
        <begin position="904"/>
        <end position="932"/>
    </location>
</feature>
<evidence type="ECO:0000256" key="5">
    <source>
        <dbReference type="ARBA" id="ARBA00022771"/>
    </source>
</evidence>
<feature type="non-terminal residue" evidence="12">
    <location>
        <position position="1730"/>
    </location>
</feature>
<feature type="region of interest" description="Disordered" evidence="10">
    <location>
        <begin position="979"/>
        <end position="1003"/>
    </location>
</feature>
<feature type="domain" description="C2H2-type" evidence="11">
    <location>
        <begin position="1696"/>
        <end position="1718"/>
    </location>
</feature>
<dbReference type="SMART" id="SM00355">
    <property type="entry name" value="ZnF_C2H2"/>
    <property type="match status" value="29"/>
</dbReference>
<dbReference type="InterPro" id="IPR036236">
    <property type="entry name" value="Znf_C2H2_sf"/>
</dbReference>
<feature type="compositionally biased region" description="Polar residues" evidence="10">
    <location>
        <begin position="979"/>
        <end position="997"/>
    </location>
</feature>
<feature type="domain" description="C2H2-type" evidence="11">
    <location>
        <begin position="1356"/>
        <end position="1384"/>
    </location>
</feature>
<keyword evidence="4" id="KW-0677">Repeat</keyword>
<comment type="similarity">
    <text evidence="2">Belongs to the krueppel C2H2-type zinc-finger protein family.</text>
</comment>
<feature type="domain" description="C2H2-type" evidence="11">
    <location>
        <begin position="278"/>
        <end position="301"/>
    </location>
</feature>
<dbReference type="PROSITE" id="PS50157">
    <property type="entry name" value="ZINC_FINGER_C2H2_2"/>
    <property type="match status" value="28"/>
</dbReference>
<comment type="caution">
    <text evidence="12">The sequence shown here is derived from an EMBL/GenBank/DDBJ whole genome shotgun (WGS) entry which is preliminary data.</text>
</comment>
<feature type="domain" description="C2H2-type" evidence="11">
    <location>
        <begin position="1205"/>
        <end position="1233"/>
    </location>
</feature>
<feature type="domain" description="C2H2-type" evidence="11">
    <location>
        <begin position="1508"/>
        <end position="1536"/>
    </location>
</feature>
<dbReference type="PROSITE" id="PS00028">
    <property type="entry name" value="ZINC_FINGER_C2H2_1"/>
    <property type="match status" value="27"/>
</dbReference>
<feature type="domain" description="C2H2-type" evidence="11">
    <location>
        <begin position="854"/>
        <end position="882"/>
    </location>
</feature>
<evidence type="ECO:0000256" key="6">
    <source>
        <dbReference type="ARBA" id="ARBA00022833"/>
    </source>
</evidence>
<dbReference type="GO" id="GO:0000981">
    <property type="term" value="F:DNA-binding transcription factor activity, RNA polymerase II-specific"/>
    <property type="evidence" value="ECO:0007669"/>
    <property type="project" value="TreeGrafter"/>
</dbReference>
<feature type="domain" description="C2H2-type" evidence="11">
    <location>
        <begin position="164"/>
        <end position="191"/>
    </location>
</feature>
<feature type="domain" description="C2H2-type" evidence="11">
    <location>
        <begin position="646"/>
        <end position="674"/>
    </location>
</feature>
<feature type="domain" description="C2H2-type" evidence="11">
    <location>
        <begin position="1154"/>
        <end position="1182"/>
    </location>
</feature>
<dbReference type="SUPFAM" id="SSF57667">
    <property type="entry name" value="beta-beta-alpha zinc fingers"/>
    <property type="match status" value="11"/>
</dbReference>
<feature type="domain" description="C2H2-type" evidence="11">
    <location>
        <begin position="805"/>
        <end position="833"/>
    </location>
</feature>
<evidence type="ECO:0000256" key="8">
    <source>
        <dbReference type="ARBA" id="ARBA00023242"/>
    </source>
</evidence>
<keyword evidence="3" id="KW-0479">Metal-binding</keyword>
<feature type="domain" description="C2H2-type" evidence="11">
    <location>
        <begin position="82"/>
        <end position="109"/>
    </location>
</feature>
<evidence type="ECO:0000259" key="11">
    <source>
        <dbReference type="PROSITE" id="PS50157"/>
    </source>
</evidence>
<feature type="domain" description="C2H2-type" evidence="11">
    <location>
        <begin position="1547"/>
        <end position="1575"/>
    </location>
</feature>
<feature type="domain" description="C2H2-type" evidence="11">
    <location>
        <begin position="1104"/>
        <end position="1132"/>
    </location>
</feature>
<feature type="compositionally biased region" description="Low complexity" evidence="10">
    <location>
        <begin position="676"/>
        <end position="685"/>
    </location>
</feature>
<comment type="subcellular location">
    <subcellularLocation>
        <location evidence="1">Nucleus</location>
    </subcellularLocation>
</comment>
<feature type="domain" description="C2H2-type" evidence="11">
    <location>
        <begin position="136"/>
        <end position="163"/>
    </location>
</feature>
<evidence type="ECO:0000256" key="3">
    <source>
        <dbReference type="ARBA" id="ARBA00022723"/>
    </source>
</evidence>
<keyword evidence="8" id="KW-0539">Nucleus</keyword>